<dbReference type="Proteomes" id="UP000620670">
    <property type="component" value="Unassembled WGS sequence"/>
</dbReference>
<gene>
    <name evidence="1" type="ORF">JAO75_24295</name>
</gene>
<evidence type="ECO:0000313" key="1">
    <source>
        <dbReference type="EMBL" id="MBJ6128515.1"/>
    </source>
</evidence>
<dbReference type="Gene3D" id="3.40.50.720">
    <property type="entry name" value="NAD(P)-binding Rossmann-like Domain"/>
    <property type="match status" value="1"/>
</dbReference>
<keyword evidence="2" id="KW-1185">Reference proteome</keyword>
<evidence type="ECO:0000313" key="2">
    <source>
        <dbReference type="Proteomes" id="UP000620670"/>
    </source>
</evidence>
<accession>A0ABS0Y877</accession>
<organism evidence="1 2">
    <name type="scientific">Microvirga splendida</name>
    <dbReference type="NCBI Taxonomy" id="2795727"/>
    <lineage>
        <taxon>Bacteria</taxon>
        <taxon>Pseudomonadati</taxon>
        <taxon>Pseudomonadota</taxon>
        <taxon>Alphaproteobacteria</taxon>
        <taxon>Hyphomicrobiales</taxon>
        <taxon>Methylobacteriaceae</taxon>
        <taxon>Microvirga</taxon>
    </lineage>
</organism>
<reference evidence="2" key="1">
    <citation type="submission" date="2020-12" db="EMBL/GenBank/DDBJ databases">
        <title>Hymenobacter sp.</title>
        <authorList>
            <person name="Kim M.K."/>
        </authorList>
    </citation>
    <scope>NUCLEOTIDE SEQUENCE [LARGE SCALE GENOMIC DNA]</scope>
    <source>
        <strain evidence="2">BT325</strain>
    </source>
</reference>
<proteinExistence type="predicted"/>
<name>A0ABS0Y877_9HYPH</name>
<dbReference type="RefSeq" id="WP_199051785.1">
    <property type="nucleotide sequence ID" value="NZ_JAELXT010000055.1"/>
</dbReference>
<sequence length="47" mass="5251">MASEAEKLIESRLDTILYLAAIVSRKADFDESYGINLDGTRARFDAN</sequence>
<protein>
    <submittedName>
        <fullName evidence="1">Uncharacterized protein</fullName>
    </submittedName>
</protein>
<dbReference type="EMBL" id="JAELXT010000055">
    <property type="protein sequence ID" value="MBJ6128515.1"/>
    <property type="molecule type" value="Genomic_DNA"/>
</dbReference>
<comment type="caution">
    <text evidence="1">The sequence shown here is derived from an EMBL/GenBank/DDBJ whole genome shotgun (WGS) entry which is preliminary data.</text>
</comment>